<dbReference type="SUPFAM" id="SSF51905">
    <property type="entry name" value="FAD/NAD(P)-binding domain"/>
    <property type="match status" value="1"/>
</dbReference>
<dbReference type="GO" id="GO:0050151">
    <property type="term" value="F:oleate hydratase activity"/>
    <property type="evidence" value="ECO:0007669"/>
    <property type="project" value="UniProtKB-EC"/>
</dbReference>
<keyword evidence="2" id="KW-1185">Reference proteome</keyword>
<dbReference type="InterPro" id="IPR036188">
    <property type="entry name" value="FAD/NAD-bd_sf"/>
</dbReference>
<reference evidence="1 2" key="1">
    <citation type="submission" date="2024-04" db="EMBL/GenBank/DDBJ databases">
        <title>Aurantiacibacter sp. DGU6 16S ribosomal RNA gene Genome sequencing and assembly.</title>
        <authorList>
            <person name="Park S."/>
        </authorList>
    </citation>
    <scope>NUCLEOTIDE SEQUENCE [LARGE SCALE GENOMIC DNA]</scope>
    <source>
        <strain evidence="1 2">DGU6</strain>
    </source>
</reference>
<dbReference type="Proteomes" id="UP001497045">
    <property type="component" value="Unassembled WGS sequence"/>
</dbReference>
<keyword evidence="1" id="KW-0456">Lyase</keyword>
<accession>A0ABU9IFI6</accession>
<organism evidence="1 2">
    <name type="scientific">Aurantiacibacter gilvus</name>
    <dbReference type="NCBI Taxonomy" id="3139141"/>
    <lineage>
        <taxon>Bacteria</taxon>
        <taxon>Pseudomonadati</taxon>
        <taxon>Pseudomonadota</taxon>
        <taxon>Alphaproteobacteria</taxon>
        <taxon>Sphingomonadales</taxon>
        <taxon>Erythrobacteraceae</taxon>
        <taxon>Aurantiacibacter</taxon>
    </lineage>
</organism>
<dbReference type="EMBL" id="JBBYHV010000001">
    <property type="protein sequence ID" value="MEL1250990.1"/>
    <property type="molecule type" value="Genomic_DNA"/>
</dbReference>
<dbReference type="PANTHER" id="PTHR37417">
    <property type="entry name" value="67 KDA MYOSIN-CROSS-REACTIVE ANTIGEN FAMILY PROTEIN (AFU_ORTHOLOGUE AFUA_5G09970)"/>
    <property type="match status" value="1"/>
</dbReference>
<protein>
    <submittedName>
        <fullName evidence="1">Oleate hydratase</fullName>
        <ecNumber evidence="1">4.2.1.53</ecNumber>
    </submittedName>
</protein>
<dbReference type="Pfam" id="PF06100">
    <property type="entry name" value="MCRA"/>
    <property type="match status" value="1"/>
</dbReference>
<dbReference type="EC" id="4.2.1.53" evidence="1"/>
<dbReference type="NCBIfam" id="NF010584">
    <property type="entry name" value="PRK13977.1"/>
    <property type="match status" value="1"/>
</dbReference>
<proteinExistence type="predicted"/>
<name>A0ABU9IFI6_9SPHN</name>
<evidence type="ECO:0000313" key="1">
    <source>
        <dbReference type="EMBL" id="MEL1250990.1"/>
    </source>
</evidence>
<comment type="caution">
    <text evidence="1">The sequence shown here is derived from an EMBL/GenBank/DDBJ whole genome shotgun (WGS) entry which is preliminary data.</text>
</comment>
<dbReference type="PANTHER" id="PTHR37417:SF2">
    <property type="entry name" value="67 KDA MYOSIN-CROSS-REACTIVE ANTIGEN FAMILY PROTEIN (AFU_ORTHOLOGUE AFUA_5G09970)"/>
    <property type="match status" value="1"/>
</dbReference>
<dbReference type="Gene3D" id="3.30.9.80">
    <property type="match status" value="1"/>
</dbReference>
<dbReference type="RefSeq" id="WP_341673504.1">
    <property type="nucleotide sequence ID" value="NZ_JBBYHV010000001.1"/>
</dbReference>
<sequence>MGSDTDHFLIGGGVASLAAAALLIRDAGVDGQSICIIEQSDVLGGSLDGAGSTETGFSTRGGRMFEKNFRCTFDLFDTFPSIDDPTLSVTEEIRAFNRQVVSNADCRLVRNGRKVADRHRLKLTWADKAAMLRLMATSEKSLAGRTIDSWFRPEFFQTNYWLLWATMFSFTPWHSLAEMRRYMRRFIHLFPGLTRLKGVLRTRYNQHETLILPMKNWLADRGVQFRTGSAVADIKIEGDLAARRVTSISLDNREVIAVRRRDQVYITLGSMTDASSVGTNKVAPMQTEGPGPAWSLWHALAKENAGLGNPAAFSGAPEKTTWHSFTVTLNNSKFLEFMEQFSGSESGAGGLVTFVDSGWLLSIVVFHQPHFRNQPGGSTTFWGYGLTGDQPGDHVEKPMGDTTGTEILEELAWQMRLGEDQKRWFDGAKVIPCRMPYITSQFMPRNPGDRPPVRPKGAENFAVIGQYCELERDCVFTVEYSVRSAWQAVREMNDEVSPPPPVVRSDRNLAVMLDAARQMLRN</sequence>
<dbReference type="Gene3D" id="3.50.50.60">
    <property type="entry name" value="FAD/NAD(P)-binding domain"/>
    <property type="match status" value="2"/>
</dbReference>
<gene>
    <name evidence="1" type="ORF">AAEO60_09925</name>
</gene>
<evidence type="ECO:0000313" key="2">
    <source>
        <dbReference type="Proteomes" id="UP001497045"/>
    </source>
</evidence>
<dbReference type="InterPro" id="IPR010354">
    <property type="entry name" value="Oleate_hydratase"/>
</dbReference>